<proteinExistence type="predicted"/>
<dbReference type="GO" id="GO:0016853">
    <property type="term" value="F:isomerase activity"/>
    <property type="evidence" value="ECO:0007669"/>
    <property type="project" value="UniProtKB-KW"/>
</dbReference>
<gene>
    <name evidence="1" type="ORF">LPB144_04450</name>
</gene>
<dbReference type="EMBL" id="CP018153">
    <property type="protein sequence ID" value="APG59708.1"/>
    <property type="molecule type" value="Genomic_DNA"/>
</dbReference>
<dbReference type="STRING" id="1913577.LPB144_04450"/>
<accession>A0A1L3J3J7</accession>
<evidence type="ECO:0000313" key="2">
    <source>
        <dbReference type="Proteomes" id="UP000182510"/>
    </source>
</evidence>
<keyword evidence="2" id="KW-1185">Reference proteome</keyword>
<organism evidence="1 2">
    <name type="scientific">Christiangramia salexigens</name>
    <dbReference type="NCBI Taxonomy" id="1913577"/>
    <lineage>
        <taxon>Bacteria</taxon>
        <taxon>Pseudomonadati</taxon>
        <taxon>Bacteroidota</taxon>
        <taxon>Flavobacteriia</taxon>
        <taxon>Flavobacteriales</taxon>
        <taxon>Flavobacteriaceae</taxon>
        <taxon>Christiangramia</taxon>
    </lineage>
</organism>
<dbReference type="Pfam" id="PF14060">
    <property type="entry name" value="DUF4252"/>
    <property type="match status" value="1"/>
</dbReference>
<protein>
    <submittedName>
        <fullName evidence="1">DNA topoisomerase IV</fullName>
    </submittedName>
</protein>
<dbReference type="AlphaFoldDB" id="A0A1L3J3J7"/>
<name>A0A1L3J3J7_9FLAO</name>
<sequence>MNKIIITIALVLAPMLSQSQNFEKYENMKEVDAMVMTSKMFKMLAKVDLSENDPEAKAYMKLIENLDRIQIYKSSNAGVRSQMAADVKTYLQKGSLEELMRVNEEGRNIKFYSVPGKNDNYVKELFMFLEGGESGEKPLSVILSITGEIDLSQLSKLTADLKVPGAEELKKINKKS</sequence>
<dbReference type="RefSeq" id="WP_072552361.1">
    <property type="nucleotide sequence ID" value="NZ_CP018153.1"/>
</dbReference>
<keyword evidence="1" id="KW-0413">Isomerase</keyword>
<reference evidence="1 2" key="1">
    <citation type="submission" date="2016-11" db="EMBL/GenBank/DDBJ databases">
        <title>Gramella sp. LPB0144 isolated from marine environment.</title>
        <authorList>
            <person name="Kim E."/>
            <person name="Yi H."/>
        </authorList>
    </citation>
    <scope>NUCLEOTIDE SEQUENCE [LARGE SCALE GENOMIC DNA]</scope>
    <source>
        <strain evidence="1 2">LPB0144</strain>
    </source>
</reference>
<dbReference type="InterPro" id="IPR025348">
    <property type="entry name" value="DUF4252"/>
</dbReference>
<dbReference type="OrthoDB" id="705638at2"/>
<dbReference type="KEGG" id="grl:LPB144_04450"/>
<evidence type="ECO:0000313" key="1">
    <source>
        <dbReference type="EMBL" id="APG59708.1"/>
    </source>
</evidence>
<dbReference type="Proteomes" id="UP000182510">
    <property type="component" value="Chromosome"/>
</dbReference>